<protein>
    <submittedName>
        <fullName evidence="2">Uncharacterized protein</fullName>
    </submittedName>
</protein>
<evidence type="ECO:0000256" key="1">
    <source>
        <dbReference type="SAM" id="MobiDB-lite"/>
    </source>
</evidence>
<feature type="region of interest" description="Disordered" evidence="1">
    <location>
        <begin position="63"/>
        <end position="102"/>
    </location>
</feature>
<name>A0A8X6MI83_NEPPI</name>
<sequence>MDIKNAIITIENYGVEFIRELLVDAMEIRKEKGNSERKRKHYIYRQFESQRICLLMERIQYESGTNSSTEFEEEKRIKEGRKRKMPKKKARDWRLKSSTVLK</sequence>
<dbReference type="EMBL" id="BMAW01047403">
    <property type="protein sequence ID" value="GFS60592.1"/>
    <property type="molecule type" value="Genomic_DNA"/>
</dbReference>
<comment type="caution">
    <text evidence="2">The sequence shown here is derived from an EMBL/GenBank/DDBJ whole genome shotgun (WGS) entry which is preliminary data.</text>
</comment>
<reference evidence="2" key="1">
    <citation type="submission" date="2020-08" db="EMBL/GenBank/DDBJ databases">
        <title>Multicomponent nature underlies the extraordinary mechanical properties of spider dragline silk.</title>
        <authorList>
            <person name="Kono N."/>
            <person name="Nakamura H."/>
            <person name="Mori M."/>
            <person name="Yoshida Y."/>
            <person name="Ohtoshi R."/>
            <person name="Malay A.D."/>
            <person name="Moran D.A.P."/>
            <person name="Tomita M."/>
            <person name="Numata K."/>
            <person name="Arakawa K."/>
        </authorList>
    </citation>
    <scope>NUCLEOTIDE SEQUENCE</scope>
</reference>
<evidence type="ECO:0000313" key="2">
    <source>
        <dbReference type="EMBL" id="GFS60592.1"/>
    </source>
</evidence>
<dbReference type="Proteomes" id="UP000887013">
    <property type="component" value="Unassembled WGS sequence"/>
</dbReference>
<accession>A0A8X6MI83</accession>
<evidence type="ECO:0000313" key="3">
    <source>
        <dbReference type="Proteomes" id="UP000887013"/>
    </source>
</evidence>
<feature type="compositionally biased region" description="Basic residues" evidence="1">
    <location>
        <begin position="78"/>
        <end position="91"/>
    </location>
</feature>
<dbReference type="AlphaFoldDB" id="A0A8X6MI83"/>
<proteinExistence type="predicted"/>
<keyword evidence="3" id="KW-1185">Reference proteome</keyword>
<organism evidence="2 3">
    <name type="scientific">Nephila pilipes</name>
    <name type="common">Giant wood spider</name>
    <name type="synonym">Nephila maculata</name>
    <dbReference type="NCBI Taxonomy" id="299642"/>
    <lineage>
        <taxon>Eukaryota</taxon>
        <taxon>Metazoa</taxon>
        <taxon>Ecdysozoa</taxon>
        <taxon>Arthropoda</taxon>
        <taxon>Chelicerata</taxon>
        <taxon>Arachnida</taxon>
        <taxon>Araneae</taxon>
        <taxon>Araneomorphae</taxon>
        <taxon>Entelegynae</taxon>
        <taxon>Araneoidea</taxon>
        <taxon>Nephilidae</taxon>
        <taxon>Nephila</taxon>
    </lineage>
</organism>
<gene>
    <name evidence="2" type="ORF">NPIL_116741</name>
</gene>